<evidence type="ECO:0000313" key="2">
    <source>
        <dbReference type="Proteomes" id="UP000288859"/>
    </source>
</evidence>
<dbReference type="PANTHER" id="PTHR42905">
    <property type="entry name" value="PHOSPHOENOLPYRUVATE CARBOXYLASE"/>
    <property type="match status" value="1"/>
</dbReference>
<dbReference type="InterPro" id="IPR040442">
    <property type="entry name" value="Pyrv_kinase-like_dom_sf"/>
</dbReference>
<organism evidence="1 2">
    <name type="scientific">Exophiala mesophila</name>
    <name type="common">Black yeast-like fungus</name>
    <dbReference type="NCBI Taxonomy" id="212818"/>
    <lineage>
        <taxon>Eukaryota</taxon>
        <taxon>Fungi</taxon>
        <taxon>Dikarya</taxon>
        <taxon>Ascomycota</taxon>
        <taxon>Pezizomycotina</taxon>
        <taxon>Eurotiomycetes</taxon>
        <taxon>Chaetothyriomycetidae</taxon>
        <taxon>Chaetothyriales</taxon>
        <taxon>Herpotrichiellaceae</taxon>
        <taxon>Exophiala</taxon>
    </lineage>
</organism>
<dbReference type="SUPFAM" id="SSF51621">
    <property type="entry name" value="Phosphoenolpyruvate/pyruvate domain"/>
    <property type="match status" value="1"/>
</dbReference>
<reference evidence="1 2" key="1">
    <citation type="submission" date="2017-03" db="EMBL/GenBank/DDBJ databases">
        <title>Genomes of endolithic fungi from Antarctica.</title>
        <authorList>
            <person name="Coleine C."/>
            <person name="Masonjones S."/>
            <person name="Stajich J.E."/>
        </authorList>
    </citation>
    <scope>NUCLEOTIDE SEQUENCE [LARGE SCALE GENOMIC DNA]</scope>
    <source>
        <strain evidence="1 2">CCFEE 6314</strain>
    </source>
</reference>
<dbReference type="InterPro" id="IPR039556">
    <property type="entry name" value="ICL/PEPM"/>
</dbReference>
<sequence>MSDQIPEVSPASTNHSLADSLLSTVITRPGNALDVLFDAAQPRTTQTGAESSGVPMHLGQQATVGTSPQVTSTPPQFHGSAITQLSIPSNETLDVWDKSRFVRQGLVTAQEVVTYLDLYDASFFKVLQSLHFPPDSEGWDVLLIQPEYDGANRLVSDGNAPLIRWREDVFEPARRAERMSWMLLGAATNLAYELGILADDFDQTTPENFPVSRYIRVRQVLSVYVSYQAVRLSCSSILPQNISNTSMTTSLGSLNDATDKSWRAFMNLWIDLTQLMKTASAMFFQSKSHTKQQLLNGHYLILLQHFSPSLSAWHDRFVAASTDLSPSFQDLLFIEFQHLKIYTGALSIQAVVERALARGISATDKSQADVFKACVLAQDWKFIRDVVTDSCKSLQKATAMAQAGRLRYTPMRTLVCITTASVLLLKALTLGPQHTDLATALSILDDSIAALRSSAVDDMDFSPRYATLMEKHVARFRANYTAPHSPNRSEGIYQINLSGPAQNLQSKDPSEQHVQQDPHAALNGEDVYGQDFDMLDTYQLNGGDNDWAARPFDPNVAPFGAAGDHLSLGPRALDGVTVGNKGQARDVEVKIPNVRGRVPSFQASRLRSMMLEAHNDPKKILAHVVSYDALSSRLCEEAGFPMIFLAGYAMASSFGLPDTGYIAFQEVAGKIQEVARETNVPIMVDGDTGYGSPMNVRRTVSGFAHAGAAGVMIEDQTWPKRCGHTQGKNVVSREEAYARWQAAVDARNEGLDIWILARTDSLIHGYEEAITRAKKAVEIGVDAVFIEALPDRESMARVRQDLDIPLFANIIEGGKTENLSAKDLGEIGYCAVAYPWTLVAAKLKSIRETLEAIKGSFTVGKPPTILSYSEVCEGVGFNKYYETEKRYEFPNMLNGSKGYQFAQTNGD</sequence>
<dbReference type="CDD" id="cd00377">
    <property type="entry name" value="ICL_PEPM"/>
    <property type="match status" value="1"/>
</dbReference>
<dbReference type="AlphaFoldDB" id="A0A438N520"/>
<name>A0A438N520_EXOME</name>
<dbReference type="Proteomes" id="UP000288859">
    <property type="component" value="Unassembled WGS sequence"/>
</dbReference>
<dbReference type="GO" id="GO:0003824">
    <property type="term" value="F:catalytic activity"/>
    <property type="evidence" value="ECO:0007669"/>
    <property type="project" value="InterPro"/>
</dbReference>
<dbReference type="Gene3D" id="3.20.20.60">
    <property type="entry name" value="Phosphoenolpyruvate-binding domains"/>
    <property type="match status" value="1"/>
</dbReference>
<gene>
    <name evidence="1" type="ORF">B0A52_05478</name>
</gene>
<evidence type="ECO:0000313" key="1">
    <source>
        <dbReference type="EMBL" id="RVX70827.1"/>
    </source>
</evidence>
<protein>
    <recommendedName>
        <fullName evidence="3">Methylisocitrate lyase</fullName>
    </recommendedName>
</protein>
<dbReference type="InterPro" id="IPR015813">
    <property type="entry name" value="Pyrv/PenolPyrv_kinase-like_dom"/>
</dbReference>
<dbReference type="VEuPathDB" id="FungiDB:PV10_00944"/>
<dbReference type="VEuPathDB" id="FungiDB:PV10_05206"/>
<dbReference type="CDD" id="cd12148">
    <property type="entry name" value="fungal_TF_MHR"/>
    <property type="match status" value="1"/>
</dbReference>
<dbReference type="PANTHER" id="PTHR42905:SF13">
    <property type="entry name" value="CARBOXYVINYL-CARBOXYPHOSPHONATE PHOSPHORYLMUTASE-RELATED"/>
    <property type="match status" value="1"/>
</dbReference>
<proteinExistence type="predicted"/>
<dbReference type="OrthoDB" id="2262349at2759"/>
<comment type="caution">
    <text evidence="1">The sequence shown here is derived from an EMBL/GenBank/DDBJ whole genome shotgun (WGS) entry which is preliminary data.</text>
</comment>
<dbReference type="Pfam" id="PF13714">
    <property type="entry name" value="PEP_mutase"/>
    <property type="match status" value="1"/>
</dbReference>
<accession>A0A438N520</accession>
<evidence type="ECO:0008006" key="3">
    <source>
        <dbReference type="Google" id="ProtNLM"/>
    </source>
</evidence>
<dbReference type="EMBL" id="NAJM01000021">
    <property type="protein sequence ID" value="RVX70827.1"/>
    <property type="molecule type" value="Genomic_DNA"/>
</dbReference>